<proteinExistence type="predicted"/>
<dbReference type="EMBL" id="JBHTLR010000019">
    <property type="protein sequence ID" value="MFD1217718.1"/>
    <property type="molecule type" value="Genomic_DNA"/>
</dbReference>
<accession>A0ABW3U9V3</accession>
<name>A0ABW3U9V3_9GAMM</name>
<evidence type="ECO:0000313" key="1">
    <source>
        <dbReference type="EMBL" id="MFD1217718.1"/>
    </source>
</evidence>
<organism evidence="1 2">
    <name type="scientific">Microbulbifer celer</name>
    <dbReference type="NCBI Taxonomy" id="435905"/>
    <lineage>
        <taxon>Bacteria</taxon>
        <taxon>Pseudomonadati</taxon>
        <taxon>Pseudomonadota</taxon>
        <taxon>Gammaproteobacteria</taxon>
        <taxon>Cellvibrionales</taxon>
        <taxon>Microbulbiferaceae</taxon>
        <taxon>Microbulbifer</taxon>
    </lineage>
</organism>
<dbReference type="RefSeq" id="WP_241292460.1">
    <property type="nucleotide sequence ID" value="NZ_JAKJXI010000016.1"/>
</dbReference>
<comment type="caution">
    <text evidence="1">The sequence shown here is derived from an EMBL/GenBank/DDBJ whole genome shotgun (WGS) entry which is preliminary data.</text>
</comment>
<reference evidence="2" key="1">
    <citation type="journal article" date="2019" name="Int. J. Syst. Evol. Microbiol.">
        <title>The Global Catalogue of Microorganisms (GCM) 10K type strain sequencing project: providing services to taxonomists for standard genome sequencing and annotation.</title>
        <authorList>
            <consortium name="The Broad Institute Genomics Platform"/>
            <consortium name="The Broad Institute Genome Sequencing Center for Infectious Disease"/>
            <person name="Wu L."/>
            <person name="Ma J."/>
        </authorList>
    </citation>
    <scope>NUCLEOTIDE SEQUENCE [LARGE SCALE GENOMIC DNA]</scope>
    <source>
        <strain evidence="2">CCUG 54356</strain>
    </source>
</reference>
<keyword evidence="2" id="KW-1185">Reference proteome</keyword>
<evidence type="ECO:0000313" key="2">
    <source>
        <dbReference type="Proteomes" id="UP001597264"/>
    </source>
</evidence>
<dbReference type="Proteomes" id="UP001597264">
    <property type="component" value="Unassembled WGS sequence"/>
</dbReference>
<sequence length="48" mass="5306">MSDWAAPLPVPPTNVPGVSRHITDKQVGKVMKGSLMRIAMEYILNRCP</sequence>
<protein>
    <submittedName>
        <fullName evidence="1">Uncharacterized protein</fullName>
    </submittedName>
</protein>
<gene>
    <name evidence="1" type="ORF">ACFQ2X_13990</name>
</gene>